<name>A0ACC1JGT7_9FUNG</name>
<protein>
    <submittedName>
        <fullName evidence="1">Uncharacterized protein</fullName>
    </submittedName>
</protein>
<keyword evidence="2" id="KW-1185">Reference proteome</keyword>
<comment type="caution">
    <text evidence="1">The sequence shown here is derived from an EMBL/GenBank/DDBJ whole genome shotgun (WGS) entry which is preliminary data.</text>
</comment>
<sequence length="392" mass="44701">MFAKAFPNTTSIAYNTAGYDKRTNGLDYNNPAPLFPMYEMLVRHYRHQLTFIQGLHPLLPSAISSVTFETTNLVLSAAYLDRYAEHPQFDPSVLRKVTIYNIGNGINWSWFKPTKENEIVFSDFVEANFIFAERAHRPVKLDPTGGFVLRFPALYLLRVGDSAPYYGDFYSLFHRLPITTLAMGESVKDLPHIDTRIAANAQMLDLIARPNADIPTNLSPEIITRFYNAMHKVQDLYMVGNTFPLSSIGQLIGVLKMTIELDDSKFSQLNSAIRQLPRVRFLDVAYRRLRRDGKFAYNWESTEEIPLLGPIVPYNNGFRNDALDTWDLPPISAHLHTLRIEHDSVPVLYETRRLIRSLPNLNKVAVAREVVLNISTLNNIRGKGVKTQVYPP</sequence>
<proteinExistence type="predicted"/>
<gene>
    <name evidence="1" type="ORF">FBU59_000390</name>
</gene>
<evidence type="ECO:0000313" key="2">
    <source>
        <dbReference type="Proteomes" id="UP001150603"/>
    </source>
</evidence>
<evidence type="ECO:0000313" key="1">
    <source>
        <dbReference type="EMBL" id="KAJ1951041.1"/>
    </source>
</evidence>
<accession>A0ACC1JGT7</accession>
<organism evidence="1 2">
    <name type="scientific">Linderina macrospora</name>
    <dbReference type="NCBI Taxonomy" id="4868"/>
    <lineage>
        <taxon>Eukaryota</taxon>
        <taxon>Fungi</taxon>
        <taxon>Fungi incertae sedis</taxon>
        <taxon>Zoopagomycota</taxon>
        <taxon>Kickxellomycotina</taxon>
        <taxon>Kickxellomycetes</taxon>
        <taxon>Kickxellales</taxon>
        <taxon>Kickxellaceae</taxon>
        <taxon>Linderina</taxon>
    </lineage>
</organism>
<reference evidence="1" key="1">
    <citation type="submission" date="2022-07" db="EMBL/GenBank/DDBJ databases">
        <title>Phylogenomic reconstructions and comparative analyses of Kickxellomycotina fungi.</title>
        <authorList>
            <person name="Reynolds N.K."/>
            <person name="Stajich J.E."/>
            <person name="Barry K."/>
            <person name="Grigoriev I.V."/>
            <person name="Crous P."/>
            <person name="Smith M.E."/>
        </authorList>
    </citation>
    <scope>NUCLEOTIDE SEQUENCE</scope>
    <source>
        <strain evidence="1">NRRL 5244</strain>
    </source>
</reference>
<dbReference type="Proteomes" id="UP001150603">
    <property type="component" value="Unassembled WGS sequence"/>
</dbReference>
<dbReference type="EMBL" id="JANBPW010000071">
    <property type="protein sequence ID" value="KAJ1951041.1"/>
    <property type="molecule type" value="Genomic_DNA"/>
</dbReference>